<evidence type="ECO:0000313" key="3">
    <source>
        <dbReference type="Proteomes" id="UP001283361"/>
    </source>
</evidence>
<comment type="caution">
    <text evidence="2">The sequence shown here is derived from an EMBL/GenBank/DDBJ whole genome shotgun (WGS) entry which is preliminary data.</text>
</comment>
<dbReference type="EMBL" id="JAWDGP010002649">
    <property type="protein sequence ID" value="KAK3781231.1"/>
    <property type="molecule type" value="Genomic_DNA"/>
</dbReference>
<reference evidence="2" key="1">
    <citation type="journal article" date="2023" name="G3 (Bethesda)">
        <title>A reference genome for the long-term kleptoplast-retaining sea slug Elysia crispata morphotype clarki.</title>
        <authorList>
            <person name="Eastman K.E."/>
            <person name="Pendleton A.L."/>
            <person name="Shaikh M.A."/>
            <person name="Suttiyut T."/>
            <person name="Ogas R."/>
            <person name="Tomko P."/>
            <person name="Gavelis G."/>
            <person name="Widhalm J.R."/>
            <person name="Wisecaver J.H."/>
        </authorList>
    </citation>
    <scope>NUCLEOTIDE SEQUENCE</scope>
    <source>
        <strain evidence="2">ECLA1</strain>
    </source>
</reference>
<evidence type="ECO:0000313" key="2">
    <source>
        <dbReference type="EMBL" id="KAK3781231.1"/>
    </source>
</evidence>
<protein>
    <submittedName>
        <fullName evidence="2">Uncharacterized protein</fullName>
    </submittedName>
</protein>
<proteinExistence type="predicted"/>
<gene>
    <name evidence="2" type="ORF">RRG08_061637</name>
</gene>
<name>A0AAE1DSB6_9GAST</name>
<sequence length="107" mass="11852">MWSVINNRIPSSCKHQNKDVPGASMVLWENLTLLSNSNAFAQIGQLFRERHRKFRVLVMSPDAGHNVIRGSIMDAASGGCEDMTSSADTNYSGVSQTLETQQNSPRR</sequence>
<dbReference type="AlphaFoldDB" id="A0AAE1DSB6"/>
<accession>A0AAE1DSB6</accession>
<evidence type="ECO:0000256" key="1">
    <source>
        <dbReference type="SAM" id="MobiDB-lite"/>
    </source>
</evidence>
<feature type="compositionally biased region" description="Polar residues" evidence="1">
    <location>
        <begin position="83"/>
        <end position="107"/>
    </location>
</feature>
<organism evidence="2 3">
    <name type="scientific">Elysia crispata</name>
    <name type="common">lettuce slug</name>
    <dbReference type="NCBI Taxonomy" id="231223"/>
    <lineage>
        <taxon>Eukaryota</taxon>
        <taxon>Metazoa</taxon>
        <taxon>Spiralia</taxon>
        <taxon>Lophotrochozoa</taxon>
        <taxon>Mollusca</taxon>
        <taxon>Gastropoda</taxon>
        <taxon>Heterobranchia</taxon>
        <taxon>Euthyneura</taxon>
        <taxon>Panpulmonata</taxon>
        <taxon>Sacoglossa</taxon>
        <taxon>Placobranchoidea</taxon>
        <taxon>Plakobranchidae</taxon>
        <taxon>Elysia</taxon>
    </lineage>
</organism>
<keyword evidence="3" id="KW-1185">Reference proteome</keyword>
<feature type="region of interest" description="Disordered" evidence="1">
    <location>
        <begin position="79"/>
        <end position="107"/>
    </location>
</feature>
<dbReference type="Proteomes" id="UP001283361">
    <property type="component" value="Unassembled WGS sequence"/>
</dbReference>